<dbReference type="GO" id="GO:0003724">
    <property type="term" value="F:RNA helicase activity"/>
    <property type="evidence" value="ECO:0007669"/>
    <property type="project" value="TreeGrafter"/>
</dbReference>
<dbReference type="InterPro" id="IPR006474">
    <property type="entry name" value="Helicase_Cas3_CRISPR-ass_core"/>
</dbReference>
<comment type="caution">
    <text evidence="8">The sequence shown here is derived from an EMBL/GenBank/DDBJ whole genome shotgun (WGS) entry which is preliminary data.</text>
</comment>
<dbReference type="Pfam" id="PF00270">
    <property type="entry name" value="DEAD"/>
    <property type="match status" value="1"/>
</dbReference>
<dbReference type="PROSITE" id="PS51192">
    <property type="entry name" value="HELICASE_ATP_BIND_1"/>
    <property type="match status" value="1"/>
</dbReference>
<dbReference type="InterPro" id="IPR014001">
    <property type="entry name" value="Helicase_ATP-bd"/>
</dbReference>
<reference evidence="8" key="1">
    <citation type="submission" date="2021-07" db="EMBL/GenBank/DDBJ databases">
        <title>Genomic diversity and antimicrobial resistance of Prevotella spp. isolated from chronic lung disease airways.</title>
        <authorList>
            <person name="Webb K.A."/>
            <person name="Olagoke O.S."/>
            <person name="Baird T."/>
            <person name="Neill J."/>
            <person name="Pham A."/>
            <person name="Wells T.J."/>
            <person name="Ramsay K.A."/>
            <person name="Bell S.C."/>
            <person name="Sarovich D.S."/>
            <person name="Price E.P."/>
        </authorList>
    </citation>
    <scope>NUCLEOTIDE SEQUENCE</scope>
    <source>
        <strain evidence="8">SCHI0047.S.3</strain>
    </source>
</reference>
<gene>
    <name evidence="8" type="primary">cas3</name>
    <name evidence="8" type="ORF">KZY68_04540</name>
</gene>
<dbReference type="InterPro" id="IPR054712">
    <property type="entry name" value="Cas3-like_dom"/>
</dbReference>
<dbReference type="GO" id="GO:0016787">
    <property type="term" value="F:hydrolase activity"/>
    <property type="evidence" value="ECO:0007669"/>
    <property type="project" value="UniProtKB-KW"/>
</dbReference>
<dbReference type="InterPro" id="IPR006483">
    <property type="entry name" value="CRISPR-assoc_Cas3_HD"/>
</dbReference>
<dbReference type="InterPro" id="IPR050079">
    <property type="entry name" value="DEAD_box_RNA_helicase"/>
</dbReference>
<dbReference type="RefSeq" id="WP_219427529.1">
    <property type="nucleotide sequence ID" value="NZ_JAHXRD010000006.1"/>
</dbReference>
<evidence type="ECO:0000256" key="3">
    <source>
        <dbReference type="ARBA" id="ARBA00022806"/>
    </source>
</evidence>
<dbReference type="GO" id="GO:0051607">
    <property type="term" value="P:defense response to virus"/>
    <property type="evidence" value="ECO:0007669"/>
    <property type="project" value="UniProtKB-KW"/>
</dbReference>
<dbReference type="NCBIfam" id="TIGR01596">
    <property type="entry name" value="cas3_HD"/>
    <property type="match status" value="1"/>
</dbReference>
<dbReference type="PANTHER" id="PTHR47959">
    <property type="entry name" value="ATP-DEPENDENT RNA HELICASE RHLE-RELATED"/>
    <property type="match status" value="1"/>
</dbReference>
<sequence>MSILKKNILAKPSGITLEQHVSDVIQEAMMICNCLPATCEKYQKMVGKNFRKRIEISALYHDIGKEDIKWQTACQADYVDYCQWREKHSKATTKEIIDFLFYEGGKHIRKCGVRHELISLKKIMQRIPMPVSVAIAAHHSKLGQSFKDRWIQEGHKDIWNKIECIANEVIESEDLGYIAARAYEYDGVRGVLQWADHRASAKEDGETLPKITAFNYVFPFSEKRVIQKLVEEHWKENLLLVRAPTGAGKTDASLLWALKQIENNRADRLIIAMPTRFTSNALAVNVSKTLSSTGLYHSSAWFAKYNNKVEKEKGSLSYALKELDMARLLETPITVCTIDHLLMSLTLTREEHHLSNFNMANSCLVIDEADFYDDFTQANIHFLLTVLKYWHVPVLIMSASLPESVIKSYARTGYHVTEILEEKSDYARTRFSIEEIFNYDILSDLDKVIGKAIERGNAIFYMNTVDSAVKLYRYIIKKIEVSENKLPILIYHSRFTELDKLKKEDELLCALGKDAWEHGKAEGIAILTQIGEMSINISADIMVSEVCPIDRLIQRVGRLCRFDAKKKGQLYVICPQKGGNLYPAPYGDYDNKEKRWKSCSVLDKTISSLNIGEYSVNVLINILNRVYSDKQSFTIKACSNANILRSYFVYNWLIKPREKTDKNDIDTIFWKSRDIGVRSSVFIREPSCLSFRNYSSFYKYKLENAIELPLYLVEKGRRLYRIDVKTIKIGDLHIERIDILREGFYLEDIGVNLIEEEGDIFL</sequence>
<feature type="domain" description="HD Cas3-type" evidence="7">
    <location>
        <begin position="10"/>
        <end position="198"/>
    </location>
</feature>
<dbReference type="EMBL" id="JAHXRF010000005">
    <property type="protein sequence ID" value="MBW4865296.1"/>
    <property type="molecule type" value="Genomic_DNA"/>
</dbReference>
<dbReference type="GO" id="GO:0005829">
    <property type="term" value="C:cytosol"/>
    <property type="evidence" value="ECO:0007669"/>
    <property type="project" value="TreeGrafter"/>
</dbReference>
<dbReference type="GO" id="GO:0003676">
    <property type="term" value="F:nucleic acid binding"/>
    <property type="evidence" value="ECO:0007669"/>
    <property type="project" value="InterPro"/>
</dbReference>
<evidence type="ECO:0000256" key="5">
    <source>
        <dbReference type="ARBA" id="ARBA00023118"/>
    </source>
</evidence>
<dbReference type="NCBIfam" id="TIGR01587">
    <property type="entry name" value="cas3_core"/>
    <property type="match status" value="1"/>
</dbReference>
<organism evidence="8 9">
    <name type="scientific">Segatella salivae</name>
    <dbReference type="NCBI Taxonomy" id="228604"/>
    <lineage>
        <taxon>Bacteria</taxon>
        <taxon>Pseudomonadati</taxon>
        <taxon>Bacteroidota</taxon>
        <taxon>Bacteroidia</taxon>
        <taxon>Bacteroidales</taxon>
        <taxon>Prevotellaceae</taxon>
        <taxon>Segatella</taxon>
    </lineage>
</organism>
<dbReference type="Pfam" id="PF22590">
    <property type="entry name" value="Cas3-like_C_2"/>
    <property type="match status" value="1"/>
</dbReference>
<keyword evidence="2" id="KW-0378">Hydrolase</keyword>
<protein>
    <submittedName>
        <fullName evidence="8">CRISPR-associated helicase Cas3</fullName>
    </submittedName>
</protein>
<proteinExistence type="predicted"/>
<dbReference type="SMART" id="SM00487">
    <property type="entry name" value="DEXDc"/>
    <property type="match status" value="1"/>
</dbReference>
<evidence type="ECO:0000259" key="6">
    <source>
        <dbReference type="PROSITE" id="PS51192"/>
    </source>
</evidence>
<evidence type="ECO:0000256" key="4">
    <source>
        <dbReference type="ARBA" id="ARBA00022840"/>
    </source>
</evidence>
<dbReference type="AlphaFoldDB" id="A0AAW4NJS2"/>
<evidence type="ECO:0000259" key="7">
    <source>
        <dbReference type="PROSITE" id="PS51643"/>
    </source>
</evidence>
<name>A0AAW4NJS2_9BACT</name>
<accession>A0AAW4NJS2</accession>
<evidence type="ECO:0000256" key="2">
    <source>
        <dbReference type="ARBA" id="ARBA00022801"/>
    </source>
</evidence>
<keyword evidence="4" id="KW-0067">ATP-binding</keyword>
<dbReference type="Proteomes" id="UP001196873">
    <property type="component" value="Unassembled WGS sequence"/>
</dbReference>
<dbReference type="InterPro" id="IPR011545">
    <property type="entry name" value="DEAD/DEAH_box_helicase_dom"/>
</dbReference>
<dbReference type="PANTHER" id="PTHR47959:SF16">
    <property type="entry name" value="CRISPR-ASSOCIATED NUCLEASE_HELICASE CAS3-RELATED"/>
    <property type="match status" value="1"/>
</dbReference>
<feature type="domain" description="Helicase ATP-binding" evidence="6">
    <location>
        <begin position="230"/>
        <end position="419"/>
    </location>
</feature>
<dbReference type="PROSITE" id="PS51643">
    <property type="entry name" value="HD_CAS3"/>
    <property type="match status" value="1"/>
</dbReference>
<keyword evidence="5" id="KW-0051">Antiviral defense</keyword>
<evidence type="ECO:0000313" key="9">
    <source>
        <dbReference type="Proteomes" id="UP001196873"/>
    </source>
</evidence>
<evidence type="ECO:0000313" key="8">
    <source>
        <dbReference type="EMBL" id="MBW4865296.1"/>
    </source>
</evidence>
<keyword evidence="3" id="KW-0347">Helicase</keyword>
<keyword evidence="1" id="KW-0547">Nucleotide-binding</keyword>
<dbReference type="GO" id="GO:0005524">
    <property type="term" value="F:ATP binding"/>
    <property type="evidence" value="ECO:0007669"/>
    <property type="project" value="UniProtKB-KW"/>
</dbReference>
<evidence type="ECO:0000256" key="1">
    <source>
        <dbReference type="ARBA" id="ARBA00022741"/>
    </source>
</evidence>